<accession>A0A0V0H4X1</accession>
<sequence>MHLSSVVLDFCFNTLSWMSDNLSSSCKAFFYRARRVSSMFSVILACITCSSTVEMSNLIHLIQLSPCTKPHLSENRYDIRPVQLV</sequence>
<dbReference type="AlphaFoldDB" id="A0A0V0H4X1"/>
<feature type="non-terminal residue" evidence="1">
    <location>
        <position position="85"/>
    </location>
</feature>
<proteinExistence type="predicted"/>
<reference evidence="1" key="1">
    <citation type="submission" date="2015-12" db="EMBL/GenBank/DDBJ databases">
        <title>Gene expression during late stages of embryo sac development: a critical building block for successful pollen-pistil interactions.</title>
        <authorList>
            <person name="Liu Y."/>
            <person name="Joly V."/>
            <person name="Sabar M."/>
            <person name="Matton D.P."/>
        </authorList>
    </citation>
    <scope>NUCLEOTIDE SEQUENCE</scope>
</reference>
<evidence type="ECO:0000313" key="1">
    <source>
        <dbReference type="EMBL" id="JAP15457.1"/>
    </source>
</evidence>
<protein>
    <submittedName>
        <fullName evidence="1">Putative ovule protein</fullName>
    </submittedName>
</protein>
<organism evidence="1">
    <name type="scientific">Solanum chacoense</name>
    <name type="common">Chaco potato</name>
    <dbReference type="NCBI Taxonomy" id="4108"/>
    <lineage>
        <taxon>Eukaryota</taxon>
        <taxon>Viridiplantae</taxon>
        <taxon>Streptophyta</taxon>
        <taxon>Embryophyta</taxon>
        <taxon>Tracheophyta</taxon>
        <taxon>Spermatophyta</taxon>
        <taxon>Magnoliopsida</taxon>
        <taxon>eudicotyledons</taxon>
        <taxon>Gunneridae</taxon>
        <taxon>Pentapetalae</taxon>
        <taxon>asterids</taxon>
        <taxon>lamiids</taxon>
        <taxon>Solanales</taxon>
        <taxon>Solanaceae</taxon>
        <taxon>Solanoideae</taxon>
        <taxon>Solaneae</taxon>
        <taxon>Solanum</taxon>
    </lineage>
</organism>
<dbReference type="EMBL" id="GEDG01025141">
    <property type="protein sequence ID" value="JAP15457.1"/>
    <property type="molecule type" value="Transcribed_RNA"/>
</dbReference>
<name>A0A0V0H4X1_SOLCH</name>